<name>A0ACB9GIH0_CICIN</name>
<accession>A0ACB9GIH0</accession>
<gene>
    <name evidence="1" type="ORF">L2E82_12598</name>
</gene>
<evidence type="ECO:0000313" key="2">
    <source>
        <dbReference type="Proteomes" id="UP001055811"/>
    </source>
</evidence>
<keyword evidence="2" id="KW-1185">Reference proteome</keyword>
<reference evidence="2" key="1">
    <citation type="journal article" date="2022" name="Mol. Ecol. Resour.">
        <title>The genomes of chicory, endive, great burdock and yacon provide insights into Asteraceae palaeo-polyploidization history and plant inulin production.</title>
        <authorList>
            <person name="Fan W."/>
            <person name="Wang S."/>
            <person name="Wang H."/>
            <person name="Wang A."/>
            <person name="Jiang F."/>
            <person name="Liu H."/>
            <person name="Zhao H."/>
            <person name="Xu D."/>
            <person name="Zhang Y."/>
        </authorList>
    </citation>
    <scope>NUCLEOTIDE SEQUENCE [LARGE SCALE GENOMIC DNA]</scope>
    <source>
        <strain evidence="2">cv. Punajuju</strain>
    </source>
</reference>
<dbReference type="Proteomes" id="UP001055811">
    <property type="component" value="Linkage Group LG02"/>
</dbReference>
<sequence length="772" mass="84880">MLGRQKSSLFISIFFLKFLLPVVFSQIPLGSRLSVESKDQWASPNGDFAIRFFNTLNEYGIGIRIINLGLIPVEKQPVVWVAGGDLRVGDKSYFELTNNGELVLFDSTRDVVVWASKTTNSSVASALLQDDGNLVLMNNNKDVVWQSFDTPSDTLVPGQNLSSSQVLRAASRNSVSSFFSLRIGVMGDLELKWENDVVYWRSTSTSNQSDLRAVLASNGALQLFDNMSTPVWSVFSDDHDESDVKFRFLRLDVDGNLRLHSWTKNSWKLVWKAVQNQCDVFATCGMSGICAFNESGSPVCKCPYSLSSAPSSKCLLPYQQTCKSGSSMVKLDHTSLYAIYPPNETIISQVSSNQCQNLCEQDHLCTASTFMNDGTPKCRIKKTQYVSGQSGFSVNSVSFVKRCSDPLAVIPNFSKSKPANPSQNSPREHPDSAICVSCVIGVGGVTIFVFIVIHLGLTGFWIYRRRYAFTTRASSKDGPNPSGFLALTYVELKETTDNFKQQIGKSTFKGVLPENQPVVVKDYSAMNVDPRKFRRLILKLGTIHHKNLVRLEGYCCDSNYRFLVHEFLTNGSLGSCLENPGVRKRLTWRKRLNILLDVARAVSYLHMGCREFIGHGSLGCGNVVLDDHLEAKVNEFGLGGFLGSDGDGGGGGGGGVCARDIRDFGSIVLVVVSGDPKVEHGGCDWAYEKWVGGNVAEIVDEAVEGGIDGDELERVLRIMFWCFQSDERMRPPMGEIVNVLEGAVEVDRPPHPSACCEIPSEEGSKIGSDSDG</sequence>
<comment type="caution">
    <text evidence="1">The sequence shown here is derived from an EMBL/GenBank/DDBJ whole genome shotgun (WGS) entry which is preliminary data.</text>
</comment>
<proteinExistence type="predicted"/>
<dbReference type="EMBL" id="CM042010">
    <property type="protein sequence ID" value="KAI3782547.1"/>
    <property type="molecule type" value="Genomic_DNA"/>
</dbReference>
<organism evidence="1 2">
    <name type="scientific">Cichorium intybus</name>
    <name type="common">Chicory</name>
    <dbReference type="NCBI Taxonomy" id="13427"/>
    <lineage>
        <taxon>Eukaryota</taxon>
        <taxon>Viridiplantae</taxon>
        <taxon>Streptophyta</taxon>
        <taxon>Embryophyta</taxon>
        <taxon>Tracheophyta</taxon>
        <taxon>Spermatophyta</taxon>
        <taxon>Magnoliopsida</taxon>
        <taxon>eudicotyledons</taxon>
        <taxon>Gunneridae</taxon>
        <taxon>Pentapetalae</taxon>
        <taxon>asterids</taxon>
        <taxon>campanulids</taxon>
        <taxon>Asterales</taxon>
        <taxon>Asteraceae</taxon>
        <taxon>Cichorioideae</taxon>
        <taxon>Cichorieae</taxon>
        <taxon>Cichoriinae</taxon>
        <taxon>Cichorium</taxon>
    </lineage>
</organism>
<evidence type="ECO:0000313" key="1">
    <source>
        <dbReference type="EMBL" id="KAI3782547.1"/>
    </source>
</evidence>
<protein>
    <submittedName>
        <fullName evidence="1">Uncharacterized protein</fullName>
    </submittedName>
</protein>
<reference evidence="1 2" key="2">
    <citation type="journal article" date="2022" name="Mol. Ecol. Resour.">
        <title>The genomes of chicory, endive, great burdock and yacon provide insights into Asteraceae paleo-polyploidization history and plant inulin production.</title>
        <authorList>
            <person name="Fan W."/>
            <person name="Wang S."/>
            <person name="Wang H."/>
            <person name="Wang A."/>
            <person name="Jiang F."/>
            <person name="Liu H."/>
            <person name="Zhao H."/>
            <person name="Xu D."/>
            <person name="Zhang Y."/>
        </authorList>
    </citation>
    <scope>NUCLEOTIDE SEQUENCE [LARGE SCALE GENOMIC DNA]</scope>
    <source>
        <strain evidence="2">cv. Punajuju</strain>
        <tissue evidence="1">Leaves</tissue>
    </source>
</reference>